<protein>
    <recommendedName>
        <fullName evidence="8">poly(A)-specific ribonuclease</fullName>
        <ecNumber evidence="8">3.1.13.4</ecNumber>
    </recommendedName>
</protein>
<dbReference type="GO" id="GO:0046872">
    <property type="term" value="F:metal ion binding"/>
    <property type="evidence" value="ECO:0007669"/>
    <property type="project" value="UniProtKB-KW"/>
</dbReference>
<dbReference type="GO" id="GO:0005524">
    <property type="term" value="F:ATP binding"/>
    <property type="evidence" value="ECO:0007669"/>
    <property type="project" value="InterPro"/>
</dbReference>
<dbReference type="SUPFAM" id="SSF51445">
    <property type="entry name" value="(Trans)glycosidases"/>
    <property type="match status" value="1"/>
</dbReference>
<dbReference type="SMART" id="SM00487">
    <property type="entry name" value="DEXDc"/>
    <property type="match status" value="1"/>
</dbReference>
<evidence type="ECO:0000256" key="3">
    <source>
        <dbReference type="ARBA" id="ARBA00004123"/>
    </source>
</evidence>
<comment type="subcellular location">
    <subcellularLocation>
        <location evidence="4">Cytoplasm</location>
    </subcellularLocation>
    <subcellularLocation>
        <location evidence="3">Nucleus</location>
    </subcellularLocation>
</comment>
<dbReference type="Pfam" id="PF04857">
    <property type="entry name" value="CAF1"/>
    <property type="match status" value="1"/>
</dbReference>
<keyword evidence="10" id="KW-0540">Nuclease</keyword>
<keyword evidence="13" id="KW-0269">Exonuclease</keyword>
<evidence type="ECO:0000259" key="19">
    <source>
        <dbReference type="PROSITE" id="PS51192"/>
    </source>
</evidence>
<organism evidence="20 21">
    <name type="scientific">Acer yangbiense</name>
    <dbReference type="NCBI Taxonomy" id="1000413"/>
    <lineage>
        <taxon>Eukaryota</taxon>
        <taxon>Viridiplantae</taxon>
        <taxon>Streptophyta</taxon>
        <taxon>Embryophyta</taxon>
        <taxon>Tracheophyta</taxon>
        <taxon>Spermatophyta</taxon>
        <taxon>Magnoliopsida</taxon>
        <taxon>eudicotyledons</taxon>
        <taxon>Gunneridae</taxon>
        <taxon>Pentapetalae</taxon>
        <taxon>rosids</taxon>
        <taxon>malvids</taxon>
        <taxon>Sapindales</taxon>
        <taxon>Sapindaceae</taxon>
        <taxon>Hippocastanoideae</taxon>
        <taxon>Acereae</taxon>
        <taxon>Acer</taxon>
    </lineage>
</organism>
<dbReference type="GO" id="GO:0003723">
    <property type="term" value="F:RNA binding"/>
    <property type="evidence" value="ECO:0007669"/>
    <property type="project" value="UniProtKB-KW"/>
</dbReference>
<dbReference type="InterPro" id="IPR014001">
    <property type="entry name" value="Helicase_ATP-bd"/>
</dbReference>
<comment type="similarity">
    <text evidence="6">Belongs to the glycosyl hydrolase 1 family.</text>
</comment>
<evidence type="ECO:0000256" key="6">
    <source>
        <dbReference type="ARBA" id="ARBA00010838"/>
    </source>
</evidence>
<keyword evidence="21" id="KW-1185">Reference proteome</keyword>
<dbReference type="PANTHER" id="PTHR10797">
    <property type="entry name" value="CCR4-NOT TRANSCRIPTION COMPLEX SUBUNIT"/>
    <property type="match status" value="1"/>
</dbReference>
<evidence type="ECO:0000256" key="18">
    <source>
        <dbReference type="ARBA" id="ARBA00025148"/>
    </source>
</evidence>
<keyword evidence="15" id="KW-0805">Transcription regulation</keyword>
<evidence type="ECO:0000256" key="12">
    <source>
        <dbReference type="ARBA" id="ARBA00022801"/>
    </source>
</evidence>
<evidence type="ECO:0000256" key="8">
    <source>
        <dbReference type="ARBA" id="ARBA00012161"/>
    </source>
</evidence>
<dbReference type="GO" id="GO:0005737">
    <property type="term" value="C:cytoplasm"/>
    <property type="evidence" value="ECO:0007669"/>
    <property type="project" value="UniProtKB-SubCell"/>
</dbReference>
<evidence type="ECO:0000313" key="20">
    <source>
        <dbReference type="EMBL" id="TXG58014.1"/>
    </source>
</evidence>
<dbReference type="InterPro" id="IPR006941">
    <property type="entry name" value="RNase_CAF1"/>
</dbReference>
<evidence type="ECO:0000256" key="11">
    <source>
        <dbReference type="ARBA" id="ARBA00022723"/>
    </source>
</evidence>
<accession>A0A5C7HMF3</accession>
<dbReference type="InterPro" id="IPR017853">
    <property type="entry name" value="GH"/>
</dbReference>
<keyword evidence="12" id="KW-0378">Hydrolase</keyword>
<dbReference type="GO" id="GO:0030014">
    <property type="term" value="C:CCR4-NOT complex"/>
    <property type="evidence" value="ECO:0007669"/>
    <property type="project" value="InterPro"/>
</dbReference>
<dbReference type="InterPro" id="IPR036397">
    <property type="entry name" value="RNaseH_sf"/>
</dbReference>
<comment type="similarity">
    <text evidence="5">Belongs to the CAF1 family.</text>
</comment>
<comment type="cofactor">
    <cofactor evidence="2">
        <name>a divalent metal cation</name>
        <dbReference type="ChEBI" id="CHEBI:60240"/>
    </cofactor>
</comment>
<evidence type="ECO:0000256" key="17">
    <source>
        <dbReference type="ARBA" id="ARBA00023242"/>
    </source>
</evidence>
<keyword evidence="17" id="KW-0539">Nucleus</keyword>
<reference evidence="21" key="1">
    <citation type="journal article" date="2019" name="Gigascience">
        <title>De novo genome assembly of the endangered Acer yangbiense, a plant species with extremely small populations endemic to Yunnan Province, China.</title>
        <authorList>
            <person name="Yang J."/>
            <person name="Wariss H.M."/>
            <person name="Tao L."/>
            <person name="Zhang R."/>
            <person name="Yun Q."/>
            <person name="Hollingsworth P."/>
            <person name="Dao Z."/>
            <person name="Luo G."/>
            <person name="Guo H."/>
            <person name="Ma Y."/>
            <person name="Sun W."/>
        </authorList>
    </citation>
    <scope>NUCLEOTIDE SEQUENCE [LARGE SCALE GENOMIC DNA]</scope>
    <source>
        <strain evidence="21">cv. Malutang</strain>
    </source>
</reference>
<dbReference type="Proteomes" id="UP000323000">
    <property type="component" value="Chromosome 7"/>
</dbReference>
<evidence type="ECO:0000256" key="4">
    <source>
        <dbReference type="ARBA" id="ARBA00004496"/>
    </source>
</evidence>
<name>A0A5C7HMF3_9ROSI</name>
<dbReference type="InterPro" id="IPR027417">
    <property type="entry name" value="P-loop_NTPase"/>
</dbReference>
<dbReference type="AlphaFoldDB" id="A0A5C7HMF3"/>
<dbReference type="PROSITE" id="PS51192">
    <property type="entry name" value="HELICASE_ATP_BIND_1"/>
    <property type="match status" value="1"/>
</dbReference>
<dbReference type="EC" id="3.1.13.4" evidence="8"/>
<dbReference type="GO" id="GO:0004535">
    <property type="term" value="F:poly(A)-specific ribonuclease activity"/>
    <property type="evidence" value="ECO:0007669"/>
    <property type="project" value="UniProtKB-EC"/>
</dbReference>
<comment type="subunit">
    <text evidence="7">Component of the CCR4-NOT complex, at least composed of CRR4 and CAF1 proteins.</text>
</comment>
<evidence type="ECO:0000256" key="5">
    <source>
        <dbReference type="ARBA" id="ARBA00008372"/>
    </source>
</evidence>
<evidence type="ECO:0000256" key="16">
    <source>
        <dbReference type="ARBA" id="ARBA00023163"/>
    </source>
</evidence>
<dbReference type="InterPro" id="IPR001360">
    <property type="entry name" value="Glyco_hydro_1"/>
</dbReference>
<dbReference type="EMBL" id="VAHF01000007">
    <property type="protein sequence ID" value="TXG58014.1"/>
    <property type="molecule type" value="Genomic_DNA"/>
</dbReference>
<dbReference type="Pfam" id="PF00232">
    <property type="entry name" value="Glyco_hydro_1"/>
    <property type="match status" value="1"/>
</dbReference>
<dbReference type="Pfam" id="PF00270">
    <property type="entry name" value="DEAD"/>
    <property type="match status" value="1"/>
</dbReference>
<proteinExistence type="inferred from homology"/>
<evidence type="ECO:0000256" key="15">
    <source>
        <dbReference type="ARBA" id="ARBA00023015"/>
    </source>
</evidence>
<dbReference type="GO" id="GO:0005975">
    <property type="term" value="P:carbohydrate metabolic process"/>
    <property type="evidence" value="ECO:0007669"/>
    <property type="project" value="InterPro"/>
</dbReference>
<keyword evidence="9" id="KW-0963">Cytoplasm</keyword>
<evidence type="ECO:0000256" key="13">
    <source>
        <dbReference type="ARBA" id="ARBA00022839"/>
    </source>
</evidence>
<evidence type="ECO:0000256" key="1">
    <source>
        <dbReference type="ARBA" id="ARBA00001663"/>
    </source>
</evidence>
<evidence type="ECO:0000256" key="14">
    <source>
        <dbReference type="ARBA" id="ARBA00022884"/>
    </source>
</evidence>
<dbReference type="SUPFAM" id="SSF52540">
    <property type="entry name" value="P-loop containing nucleoside triphosphate hydrolases"/>
    <property type="match status" value="1"/>
</dbReference>
<comment type="caution">
    <text evidence="20">The sequence shown here is derived from an EMBL/GenBank/DDBJ whole genome shotgun (WGS) entry which is preliminary data.</text>
</comment>
<dbReference type="InterPro" id="IPR011545">
    <property type="entry name" value="DEAD/DEAH_box_helicase_dom"/>
</dbReference>
<keyword evidence="14" id="KW-0694">RNA-binding</keyword>
<feature type="domain" description="Helicase ATP-binding" evidence="19">
    <location>
        <begin position="296"/>
        <end position="408"/>
    </location>
</feature>
<keyword evidence="11" id="KW-0479">Metal-binding</keyword>
<gene>
    <name evidence="20" type="ORF">EZV62_015843</name>
</gene>
<evidence type="ECO:0000313" key="21">
    <source>
        <dbReference type="Proteomes" id="UP000323000"/>
    </source>
</evidence>
<dbReference type="Gene3D" id="3.20.20.80">
    <property type="entry name" value="Glycosidases"/>
    <property type="match status" value="1"/>
</dbReference>
<comment type="catalytic activity">
    <reaction evidence="1">
        <text>Exonucleolytic cleavage of poly(A) to 5'-AMP.</text>
        <dbReference type="EC" id="3.1.13.4"/>
    </reaction>
</comment>
<sequence length="618" mass="70620">MDSVKIRQVWGVNLDHELFLFDQTLQHHNLLSVDTEFPGFLRNTPRDAPETLRYSDLKFNIDNTKLIQLGITLSDDNGNISSTWEFNFCDFDIDNDACNETSIDFLKKSGLDFERIRKDGIFMSVFRRKFLEILSVHANLKWVTFHGLYDLAYVLKLLSNNSLPLTVFDFVKEAALYFTAVFDIKFIARFCKGLMGGELGLNRLACILTVDRCGEAHNAGSDSLLTACVFAKLKNVYRIEERNFDGFLYSISPKIQSMRPKIVVPHYCQPLIPCRPPFPQIMVCYSIPAHPRYHFQVLPQNGVALQLLPIKFHKLRELERGVDILLATPGCLVDLLERTRVSLQMIRYLALDEADRMLYMGIEPQIRKIVEQMDMPPPGVRQTMVFSATFPKVIQRLASDFLSNYIFLAVGRVGSSTDLIVQRVEFVHEFSCPSLSFDLASVSIPKMFDHPHDCGKLTDFSKADVAVDQNHRFAEDIQLMKDIRMDAYSKDFATYTETCFQKFGDRVKHWITFNEPHTFAVQGKYLVGVQSFFVYSVRAGNSATEPYIVAHNVLLSHATVADIYRKKYKGYLVTIQAKNHGSVGISYDVIWFEPASNSTEDNEATQRAQDFQLGWLGK</sequence>
<dbReference type="Gene3D" id="3.40.50.300">
    <property type="entry name" value="P-loop containing nucleotide triphosphate hydrolases"/>
    <property type="match status" value="1"/>
</dbReference>
<dbReference type="OrthoDB" id="696953at2759"/>
<dbReference type="GO" id="GO:0004553">
    <property type="term" value="F:hydrolase activity, hydrolyzing O-glycosyl compounds"/>
    <property type="evidence" value="ECO:0007669"/>
    <property type="project" value="InterPro"/>
</dbReference>
<dbReference type="SUPFAM" id="SSF53098">
    <property type="entry name" value="Ribonuclease H-like"/>
    <property type="match status" value="1"/>
</dbReference>
<keyword evidence="16" id="KW-0804">Transcription</keyword>
<evidence type="ECO:0000256" key="7">
    <source>
        <dbReference type="ARBA" id="ARBA00011757"/>
    </source>
</evidence>
<evidence type="ECO:0000256" key="2">
    <source>
        <dbReference type="ARBA" id="ARBA00001968"/>
    </source>
</evidence>
<evidence type="ECO:0000256" key="10">
    <source>
        <dbReference type="ARBA" id="ARBA00022722"/>
    </source>
</evidence>
<dbReference type="GO" id="GO:0005634">
    <property type="term" value="C:nucleus"/>
    <property type="evidence" value="ECO:0007669"/>
    <property type="project" value="UniProtKB-SubCell"/>
</dbReference>
<dbReference type="InterPro" id="IPR012337">
    <property type="entry name" value="RNaseH-like_sf"/>
</dbReference>
<dbReference type="InterPro" id="IPR039637">
    <property type="entry name" value="CNOT7/CNOT8/Pop2"/>
</dbReference>
<dbReference type="Gene3D" id="3.30.420.10">
    <property type="entry name" value="Ribonuclease H-like superfamily/Ribonuclease H"/>
    <property type="match status" value="1"/>
</dbReference>
<comment type="function">
    <text evidence="18">Ubiquitous transcription factor required for a diverse set of processes. It is a component of the CCR4 complex involved in the control of gene expression.</text>
</comment>
<evidence type="ECO:0000256" key="9">
    <source>
        <dbReference type="ARBA" id="ARBA00022490"/>
    </source>
</evidence>